<dbReference type="Pfam" id="PF02576">
    <property type="entry name" value="RimP_N"/>
    <property type="match status" value="1"/>
</dbReference>
<proteinExistence type="inferred from homology"/>
<dbReference type="AlphaFoldDB" id="A0A8A4ZFB3"/>
<accession>A0A8A4ZFB3</accession>
<keyword evidence="1 3" id="KW-0963">Cytoplasm</keyword>
<evidence type="ECO:0000259" key="4">
    <source>
        <dbReference type="Pfam" id="PF02576"/>
    </source>
</evidence>
<comment type="similarity">
    <text evidence="3">Belongs to the RimP family.</text>
</comment>
<comment type="function">
    <text evidence="3">Required for maturation of 30S ribosomal subunits.</text>
</comment>
<evidence type="ECO:0000256" key="2">
    <source>
        <dbReference type="ARBA" id="ARBA00022517"/>
    </source>
</evidence>
<dbReference type="HAMAP" id="MF_01077">
    <property type="entry name" value="RimP"/>
    <property type="match status" value="1"/>
</dbReference>
<dbReference type="SUPFAM" id="SSF75420">
    <property type="entry name" value="YhbC-like, N-terminal domain"/>
    <property type="match status" value="1"/>
</dbReference>
<dbReference type="PANTHER" id="PTHR33867:SF1">
    <property type="entry name" value="RIBOSOME MATURATION FACTOR RIMP"/>
    <property type="match status" value="1"/>
</dbReference>
<dbReference type="GO" id="GO:0005829">
    <property type="term" value="C:cytosol"/>
    <property type="evidence" value="ECO:0007669"/>
    <property type="project" value="TreeGrafter"/>
</dbReference>
<evidence type="ECO:0000256" key="3">
    <source>
        <dbReference type="HAMAP-Rule" id="MF_01077"/>
    </source>
</evidence>
<organism evidence="5 6">
    <name type="scientific">Pengzhenrongella sicca</name>
    <dbReference type="NCBI Taxonomy" id="2819238"/>
    <lineage>
        <taxon>Bacteria</taxon>
        <taxon>Bacillati</taxon>
        <taxon>Actinomycetota</taxon>
        <taxon>Actinomycetes</taxon>
        <taxon>Micrococcales</taxon>
        <taxon>Pengzhenrongella</taxon>
    </lineage>
</organism>
<dbReference type="Proteomes" id="UP000663937">
    <property type="component" value="Chromosome"/>
</dbReference>
<dbReference type="PANTHER" id="PTHR33867">
    <property type="entry name" value="RIBOSOME MATURATION FACTOR RIMP"/>
    <property type="match status" value="1"/>
</dbReference>
<dbReference type="GO" id="GO:0000028">
    <property type="term" value="P:ribosomal small subunit assembly"/>
    <property type="evidence" value="ECO:0007669"/>
    <property type="project" value="TreeGrafter"/>
</dbReference>
<dbReference type="RefSeq" id="WP_227424931.1">
    <property type="nucleotide sequence ID" value="NZ_CP071868.1"/>
</dbReference>
<dbReference type="InterPro" id="IPR028989">
    <property type="entry name" value="RimP_N"/>
</dbReference>
<dbReference type="EMBL" id="CP071868">
    <property type="protein sequence ID" value="QTE30584.1"/>
    <property type="molecule type" value="Genomic_DNA"/>
</dbReference>
<dbReference type="InterPro" id="IPR035956">
    <property type="entry name" value="RimP_N_sf"/>
</dbReference>
<reference evidence="5" key="1">
    <citation type="submission" date="2021-03" db="EMBL/GenBank/DDBJ databases">
        <title>Pengzhenrongella sicca gen. nov., sp. nov., a new member of suborder Micrococcineae isolated from High-Arctic tundra soil.</title>
        <authorList>
            <person name="Peng F."/>
        </authorList>
    </citation>
    <scope>NUCLEOTIDE SEQUENCE</scope>
    <source>
        <strain evidence="5">LRZ-2</strain>
    </source>
</reference>
<evidence type="ECO:0000313" key="5">
    <source>
        <dbReference type="EMBL" id="QTE30584.1"/>
    </source>
</evidence>
<keyword evidence="2 3" id="KW-0690">Ribosome biogenesis</keyword>
<keyword evidence="6" id="KW-1185">Reference proteome</keyword>
<feature type="domain" description="Ribosome maturation factor RimP N-terminal" evidence="4">
    <location>
        <begin position="14"/>
        <end position="88"/>
    </location>
</feature>
<comment type="subcellular location">
    <subcellularLocation>
        <location evidence="3">Cytoplasm</location>
    </subcellularLocation>
</comment>
<protein>
    <recommendedName>
        <fullName evidence="3">Ribosome maturation factor RimP</fullName>
    </recommendedName>
</protein>
<dbReference type="Gene3D" id="3.30.300.70">
    <property type="entry name" value="RimP-like superfamily, N-terminal"/>
    <property type="match status" value="1"/>
</dbReference>
<name>A0A8A4ZFB3_9MICO</name>
<dbReference type="InterPro" id="IPR003728">
    <property type="entry name" value="Ribosome_maturation_RimP"/>
</dbReference>
<dbReference type="KEGG" id="psic:J4E96_06325"/>
<gene>
    <name evidence="3" type="primary">rimP</name>
    <name evidence="5" type="ORF">J4E96_06325</name>
</gene>
<evidence type="ECO:0000313" key="6">
    <source>
        <dbReference type="Proteomes" id="UP000663937"/>
    </source>
</evidence>
<dbReference type="GO" id="GO:0006412">
    <property type="term" value="P:translation"/>
    <property type="evidence" value="ECO:0007669"/>
    <property type="project" value="TreeGrafter"/>
</dbReference>
<evidence type="ECO:0000256" key="1">
    <source>
        <dbReference type="ARBA" id="ARBA00022490"/>
    </source>
</evidence>
<sequence>MATPASTQRVRTAVEPVVTAAGLVLDGLEISAAGRRTVVRVTIDLAEDAVGSLDLDTLAAVSREVGAALDAASPVPGEYTLEVSTPGTSRPLTEPRHFKRARTRLVRLNLREGVAAFGHVSGSAFGRITDVTDGRLTLSPVDAATGRDVTGVPTHIALADITSAAVEVELTHAPAGDDPDEES</sequence>